<gene>
    <name evidence="3" type="ORF">Nepgr_016604</name>
</gene>
<dbReference type="InterPro" id="IPR000073">
    <property type="entry name" value="AB_hydrolase_1"/>
</dbReference>
<dbReference type="GO" id="GO:0080030">
    <property type="term" value="F:methyl indole-3-acetate esterase activity"/>
    <property type="evidence" value="ECO:0007669"/>
    <property type="project" value="TreeGrafter"/>
</dbReference>
<keyword evidence="1" id="KW-0378">Hydrolase</keyword>
<evidence type="ECO:0000256" key="1">
    <source>
        <dbReference type="ARBA" id="ARBA00022801"/>
    </source>
</evidence>
<proteinExistence type="predicted"/>
<evidence type="ECO:0000259" key="2">
    <source>
        <dbReference type="Pfam" id="PF12697"/>
    </source>
</evidence>
<evidence type="ECO:0000313" key="3">
    <source>
        <dbReference type="EMBL" id="GMH14763.1"/>
    </source>
</evidence>
<dbReference type="GO" id="GO:0009694">
    <property type="term" value="P:jasmonic acid metabolic process"/>
    <property type="evidence" value="ECO:0007669"/>
    <property type="project" value="TreeGrafter"/>
</dbReference>
<dbReference type="InterPro" id="IPR045889">
    <property type="entry name" value="MES/HNL"/>
</dbReference>
<sequence>MEGGRQKKHIILIHGACLGAWCWHKLKPLLERAGHRVTAVDLAASGVNMKTIHELQTLRDYTEPLLQLMETVPPEEKVVVVGHSLGGLSLALAMEKFPQRIEAAIFLSAFMPDTVHQPSYVLEQFSSEMAEGYWLDTQFACHGKPEESFTTMFFGPKFLSLIYDPAPAEDFELAMLLRRPSSFFLHDLSKAKKFSADRYGLVKRVYVVCEADKAIPVNFQRWMINNGGVKQVKVLKGSGHMPMVSMPEKLCDCLVDIVAEKCA</sequence>
<evidence type="ECO:0000313" key="4">
    <source>
        <dbReference type="Proteomes" id="UP001279734"/>
    </source>
</evidence>
<accession>A0AAD3SN09</accession>
<reference evidence="3" key="1">
    <citation type="submission" date="2023-05" db="EMBL/GenBank/DDBJ databases">
        <title>Nepenthes gracilis genome sequencing.</title>
        <authorList>
            <person name="Fukushima K."/>
        </authorList>
    </citation>
    <scope>NUCLEOTIDE SEQUENCE</scope>
    <source>
        <strain evidence="3">SING2019-196</strain>
    </source>
</reference>
<dbReference type="SUPFAM" id="SSF53474">
    <property type="entry name" value="alpha/beta-Hydrolases"/>
    <property type="match status" value="1"/>
</dbReference>
<comment type="caution">
    <text evidence="3">The sequence shown here is derived from an EMBL/GenBank/DDBJ whole genome shotgun (WGS) entry which is preliminary data.</text>
</comment>
<dbReference type="PANTHER" id="PTHR10992">
    <property type="entry name" value="METHYLESTERASE FAMILY MEMBER"/>
    <property type="match status" value="1"/>
</dbReference>
<name>A0AAD3SN09_NEPGR</name>
<feature type="domain" description="AB hydrolase-1" evidence="2">
    <location>
        <begin position="10"/>
        <end position="251"/>
    </location>
</feature>
<dbReference type="GO" id="GO:0009696">
    <property type="term" value="P:salicylic acid metabolic process"/>
    <property type="evidence" value="ECO:0007669"/>
    <property type="project" value="TreeGrafter"/>
</dbReference>
<dbReference type="AlphaFoldDB" id="A0AAD3SN09"/>
<dbReference type="GO" id="GO:0080032">
    <property type="term" value="F:methyl jasmonate esterase activity"/>
    <property type="evidence" value="ECO:0007669"/>
    <property type="project" value="TreeGrafter"/>
</dbReference>
<dbReference type="EMBL" id="BSYO01000014">
    <property type="protein sequence ID" value="GMH14763.1"/>
    <property type="molecule type" value="Genomic_DNA"/>
</dbReference>
<dbReference type="FunFam" id="3.40.50.1820:FF:000051">
    <property type="entry name" value="(S)-hydroxynitrile lyase"/>
    <property type="match status" value="1"/>
</dbReference>
<dbReference type="Gene3D" id="3.40.50.1820">
    <property type="entry name" value="alpha/beta hydrolase"/>
    <property type="match status" value="1"/>
</dbReference>
<protein>
    <recommendedName>
        <fullName evidence="2">AB hydrolase-1 domain-containing protein</fullName>
    </recommendedName>
</protein>
<dbReference type="Proteomes" id="UP001279734">
    <property type="component" value="Unassembled WGS sequence"/>
</dbReference>
<keyword evidence="4" id="KW-1185">Reference proteome</keyword>
<organism evidence="3 4">
    <name type="scientific">Nepenthes gracilis</name>
    <name type="common">Slender pitcher plant</name>
    <dbReference type="NCBI Taxonomy" id="150966"/>
    <lineage>
        <taxon>Eukaryota</taxon>
        <taxon>Viridiplantae</taxon>
        <taxon>Streptophyta</taxon>
        <taxon>Embryophyta</taxon>
        <taxon>Tracheophyta</taxon>
        <taxon>Spermatophyta</taxon>
        <taxon>Magnoliopsida</taxon>
        <taxon>eudicotyledons</taxon>
        <taxon>Gunneridae</taxon>
        <taxon>Pentapetalae</taxon>
        <taxon>Caryophyllales</taxon>
        <taxon>Nepenthaceae</taxon>
        <taxon>Nepenthes</taxon>
    </lineage>
</organism>
<dbReference type="Pfam" id="PF12697">
    <property type="entry name" value="Abhydrolase_6"/>
    <property type="match status" value="1"/>
</dbReference>
<dbReference type="InterPro" id="IPR029058">
    <property type="entry name" value="AB_hydrolase_fold"/>
</dbReference>
<dbReference type="GO" id="GO:0080031">
    <property type="term" value="F:methyl salicylate esterase activity"/>
    <property type="evidence" value="ECO:0007669"/>
    <property type="project" value="TreeGrafter"/>
</dbReference>
<dbReference type="PANTHER" id="PTHR10992:SF1083">
    <property type="entry name" value="METHYLESTERASE 1"/>
    <property type="match status" value="1"/>
</dbReference>